<evidence type="ECO:0000313" key="2">
    <source>
        <dbReference type="Proteomes" id="UP000182306"/>
    </source>
</evidence>
<dbReference type="KEGG" id="same:SAMCFNEI73_Ch3307"/>
<proteinExistence type="predicted"/>
<gene>
    <name evidence="1" type="ORF">SAMCFNEI73_Ch3307</name>
</gene>
<dbReference type="Proteomes" id="UP000182306">
    <property type="component" value="Chromosome"/>
</dbReference>
<evidence type="ECO:0000313" key="1">
    <source>
        <dbReference type="EMBL" id="APG92569.1"/>
    </source>
</evidence>
<dbReference type="EMBL" id="CP013107">
    <property type="protein sequence ID" value="APG92569.1"/>
    <property type="molecule type" value="Genomic_DNA"/>
</dbReference>
<reference evidence="1 2" key="1">
    <citation type="submission" date="2015-10" db="EMBL/GenBank/DDBJ databases">
        <title>Genomic differences between typical nodule nitrogen-fixing rhizobial strains and those coming from bean seeds.</title>
        <authorList>
            <person name="Peralta H."/>
            <person name="Aguilar-Vera A."/>
            <person name="Diaz R."/>
            <person name="Mora Y."/>
            <person name="Martinez-Batallar G."/>
            <person name="Salazar E."/>
            <person name="Vargas-Lagunas C."/>
            <person name="Encarnacion S."/>
            <person name="Girard L."/>
            <person name="Mora J."/>
        </authorList>
    </citation>
    <scope>NUCLEOTIDE SEQUENCE [LARGE SCALE GENOMIC DNA]</scope>
    <source>
        <strain evidence="1 2">CFNEI 73</strain>
    </source>
</reference>
<dbReference type="STRING" id="194963.SAMCFNEI73_Ch3307"/>
<protein>
    <submittedName>
        <fullName evidence="1">Uncharacterized protein</fullName>
    </submittedName>
</protein>
<accession>A0A1L3LR60</accession>
<sequence>MKAPEKKDRSPAVAAAIILMVVGIGFFVLPSIMVRLGDISPWLAAGVGALFVLGFFLIFWLRARHQRRRGL</sequence>
<keyword evidence="2" id="KW-1185">Reference proteome</keyword>
<organism evidence="1 2">
    <name type="scientific">Sinorhizobium americanum</name>
    <dbReference type="NCBI Taxonomy" id="194963"/>
    <lineage>
        <taxon>Bacteria</taxon>
        <taxon>Pseudomonadati</taxon>
        <taxon>Pseudomonadota</taxon>
        <taxon>Alphaproteobacteria</taxon>
        <taxon>Hyphomicrobiales</taxon>
        <taxon>Rhizobiaceae</taxon>
        <taxon>Sinorhizobium/Ensifer group</taxon>
        <taxon>Sinorhizobium</taxon>
    </lineage>
</organism>
<name>A0A1L3LR60_9HYPH</name>
<dbReference type="RefSeq" id="WP_037389420.1">
    <property type="nucleotide sequence ID" value="NZ_CP013107.1"/>
</dbReference>
<dbReference type="AlphaFoldDB" id="A0A1L3LR60"/>